<dbReference type="Gene3D" id="1.25.40.10">
    <property type="entry name" value="Tetratricopeptide repeat domain"/>
    <property type="match status" value="4"/>
</dbReference>
<dbReference type="EMBL" id="JAACJK010000120">
    <property type="protein sequence ID" value="KAF5329883.1"/>
    <property type="molecule type" value="Genomic_DNA"/>
</dbReference>
<organism evidence="2 3">
    <name type="scientific">Ephemerocybe angulata</name>
    <dbReference type="NCBI Taxonomy" id="980116"/>
    <lineage>
        <taxon>Eukaryota</taxon>
        <taxon>Fungi</taxon>
        <taxon>Dikarya</taxon>
        <taxon>Basidiomycota</taxon>
        <taxon>Agaricomycotina</taxon>
        <taxon>Agaricomycetes</taxon>
        <taxon>Agaricomycetidae</taxon>
        <taxon>Agaricales</taxon>
        <taxon>Agaricineae</taxon>
        <taxon>Psathyrellaceae</taxon>
        <taxon>Ephemerocybe</taxon>
    </lineage>
</organism>
<dbReference type="InterPro" id="IPR024983">
    <property type="entry name" value="CHAT_dom"/>
</dbReference>
<evidence type="ECO:0000313" key="3">
    <source>
        <dbReference type="Proteomes" id="UP000541558"/>
    </source>
</evidence>
<keyword evidence="3" id="KW-1185">Reference proteome</keyword>
<accession>A0A8H5BV58</accession>
<sequence>MGQENSSVVTDDAAVRRHFLMTDIVFERTDGVENSGPPPSLGALWVSKGPYLSEAEIFAVVSTSSWRWEVTGFIEITPEVDFIDCMVQNDAEEDAGFIHLDMEEVRSARLHSPNDLGQKLQLFDAEIELTMTWKEVEVSSESIQVADGRPDELEERGIERAGAYQRTRNLSDLDDAISMLKEAVDLTPRDDVGLPGRLSNLGITLRLRFERTGNLSDITEAISAQQKAADLTPKDHPHLPLHLTNIGASLLRRSERTGELLDVTTAISLQRRATELTPQHDPNLPGHLTNLGASLFRLFERTGELSDISEAISTQRKAVDLTPQGHVNLPAALTNLGASLILRYERIGELSDIIDAISVQQKAVDLSPSGHVALPSRLSNLGVSHRWLSERTGNLSDIGDAIAVQQKAVDITPHGHPDMPSRLGNLGASLTRRFERAGELSDISDAISIQQRAVELTPQGHSDLPGHLFNLGAAFTLRFKRTGTLSDITSAISAHQKAVGLTPEDHAALPARLGNLVGSFTFRFEHTGELSDIADAIGVQQKLVEITPEGHADLSSRLNNLGVSLTCRFERTGDLPDLSDAIAAQQRAVDLTPQDHAKLSHRLNNLGISLARRFERGGELADLNNAIEVQKKAVKTTPDGHPNLPALLTNLGIMFARRFEQLEELTDIVEAIAFQQKAVNLTPQDHAGQPSRLNNLGISFTRRFERTGELTDIGEAIRLHQKAVEQTSEGHATLPDHLYNLGASLYQRFTLSGDNGDLKDTLSHYKAAARSRIGSLRVKLNAAKHWASILIRHYPESPEIILAFDTALGLVTLIAGLEQTVRGRYTQLESTSGLALEAAAAAFALGKPDKALEWLEQGRCLVWSQLNNLRTPLDDLGIHDKILAQDIATVSKKLEYAGSSRLQSDVDMSLSEKIPLEAEAREHLALASRWDELIEKARAIPGFERFLMPLSCSQIIQHLPDSGPIVIINVDERRCDAIALLAGLDEPLHIPLPNFSLEKCGEYRTGLMSGLYRQHLRVRELEPVKENPLVGEERGMRPAPIKKRDKDESPVHLILRSLWEEVVKPILDGLGIYSTSRTSGEELGRLQELGRLWWCPTGALSFLPLHAAGIYRGPETMGVADYTVSSYTPTISAITDRVRNHRAANGVKTSGPGLFLTSQPSPSGASAIHGTTQEVRSIMKMAEAKGVRALALEGDELAIDACLERMQEFGSIHLACHGSQNAAEPLQSRFLFHRGSLELGTILKSDLRNADLAFLSACQTSTGEEKLSDEAVHLAAGMLAAGYRRVVGTMWSIGDKAAQDVATSFYEYLFTHKDEDSGTTFDGTLSAVALHHATQELRLVLDDTERSLLTWIPFVHFGL</sequence>
<reference evidence="2 3" key="1">
    <citation type="journal article" date="2020" name="ISME J.">
        <title>Uncovering the hidden diversity of litter-decomposition mechanisms in mushroom-forming fungi.</title>
        <authorList>
            <person name="Floudas D."/>
            <person name="Bentzer J."/>
            <person name="Ahren D."/>
            <person name="Johansson T."/>
            <person name="Persson P."/>
            <person name="Tunlid A."/>
        </authorList>
    </citation>
    <scope>NUCLEOTIDE SEQUENCE [LARGE SCALE GENOMIC DNA]</scope>
    <source>
        <strain evidence="2 3">CBS 175.51</strain>
    </source>
</reference>
<dbReference type="SUPFAM" id="SSF81901">
    <property type="entry name" value="HCP-like"/>
    <property type="match status" value="1"/>
</dbReference>
<dbReference type="PANTHER" id="PTHR19959:SF119">
    <property type="entry name" value="FUNGAL LIPASE-LIKE DOMAIN-CONTAINING PROTEIN"/>
    <property type="match status" value="1"/>
</dbReference>
<dbReference type="InterPro" id="IPR011990">
    <property type="entry name" value="TPR-like_helical_dom_sf"/>
</dbReference>
<protein>
    <recommendedName>
        <fullName evidence="1">CHAT domain-containing protein</fullName>
    </recommendedName>
</protein>
<dbReference type="OrthoDB" id="9991317at2759"/>
<comment type="caution">
    <text evidence="2">The sequence shown here is derived from an EMBL/GenBank/DDBJ whole genome shotgun (WGS) entry which is preliminary data.</text>
</comment>
<dbReference type="SUPFAM" id="SSF48452">
    <property type="entry name" value="TPR-like"/>
    <property type="match status" value="1"/>
</dbReference>
<feature type="domain" description="CHAT" evidence="1">
    <location>
        <begin position="1055"/>
        <end position="1358"/>
    </location>
</feature>
<evidence type="ECO:0000259" key="1">
    <source>
        <dbReference type="Pfam" id="PF12770"/>
    </source>
</evidence>
<evidence type="ECO:0000313" key="2">
    <source>
        <dbReference type="EMBL" id="KAF5329883.1"/>
    </source>
</evidence>
<dbReference type="Proteomes" id="UP000541558">
    <property type="component" value="Unassembled WGS sequence"/>
</dbReference>
<gene>
    <name evidence="2" type="ORF">D9611_013394</name>
</gene>
<proteinExistence type="predicted"/>
<name>A0A8H5BV58_9AGAR</name>
<dbReference type="Pfam" id="PF12770">
    <property type="entry name" value="CHAT"/>
    <property type="match status" value="1"/>
</dbReference>
<dbReference type="PANTHER" id="PTHR19959">
    <property type="entry name" value="KINESIN LIGHT CHAIN"/>
    <property type="match status" value="1"/>
</dbReference>